<comment type="caution">
    <text evidence="1">The sequence shown here is derived from an EMBL/GenBank/DDBJ whole genome shotgun (WGS) entry which is preliminary data.</text>
</comment>
<reference evidence="1" key="2">
    <citation type="journal article" date="2022" name="New Phytol.">
        <title>Evolutionary transition to the ectomycorrhizal habit in the genomes of a hyperdiverse lineage of mushroom-forming fungi.</title>
        <authorList>
            <person name="Looney B."/>
            <person name="Miyauchi S."/>
            <person name="Morin E."/>
            <person name="Drula E."/>
            <person name="Courty P.E."/>
            <person name="Kohler A."/>
            <person name="Kuo A."/>
            <person name="LaButti K."/>
            <person name="Pangilinan J."/>
            <person name="Lipzen A."/>
            <person name="Riley R."/>
            <person name="Andreopoulos W."/>
            <person name="He G."/>
            <person name="Johnson J."/>
            <person name="Nolan M."/>
            <person name="Tritt A."/>
            <person name="Barry K.W."/>
            <person name="Grigoriev I.V."/>
            <person name="Nagy L.G."/>
            <person name="Hibbett D."/>
            <person name="Henrissat B."/>
            <person name="Matheny P.B."/>
            <person name="Labbe J."/>
            <person name="Martin F.M."/>
        </authorList>
    </citation>
    <scope>NUCLEOTIDE SEQUENCE</scope>
    <source>
        <strain evidence="1">HHB10654</strain>
    </source>
</reference>
<keyword evidence="2" id="KW-1185">Reference proteome</keyword>
<proteinExistence type="predicted"/>
<reference evidence="1" key="1">
    <citation type="submission" date="2021-03" db="EMBL/GenBank/DDBJ databases">
        <authorList>
            <consortium name="DOE Joint Genome Institute"/>
            <person name="Ahrendt S."/>
            <person name="Looney B.P."/>
            <person name="Miyauchi S."/>
            <person name="Morin E."/>
            <person name="Drula E."/>
            <person name="Courty P.E."/>
            <person name="Chicoki N."/>
            <person name="Fauchery L."/>
            <person name="Kohler A."/>
            <person name="Kuo A."/>
            <person name="Labutti K."/>
            <person name="Pangilinan J."/>
            <person name="Lipzen A."/>
            <person name="Riley R."/>
            <person name="Andreopoulos W."/>
            <person name="He G."/>
            <person name="Johnson J."/>
            <person name="Barry K.W."/>
            <person name="Grigoriev I.V."/>
            <person name="Nagy L."/>
            <person name="Hibbett D."/>
            <person name="Henrissat B."/>
            <person name="Matheny P.B."/>
            <person name="Labbe J."/>
            <person name="Martin F."/>
        </authorList>
    </citation>
    <scope>NUCLEOTIDE SEQUENCE</scope>
    <source>
        <strain evidence="1">HHB10654</strain>
    </source>
</reference>
<dbReference type="EMBL" id="MU277249">
    <property type="protein sequence ID" value="KAI0057276.1"/>
    <property type="molecule type" value="Genomic_DNA"/>
</dbReference>
<evidence type="ECO:0000313" key="1">
    <source>
        <dbReference type="EMBL" id="KAI0057276.1"/>
    </source>
</evidence>
<gene>
    <name evidence="1" type="ORF">BV25DRAFT_1872434</name>
</gene>
<name>A0ACB8SNH4_9AGAM</name>
<protein>
    <submittedName>
        <fullName evidence="1">Alcohol oxidase</fullName>
    </submittedName>
</protein>
<evidence type="ECO:0000313" key="2">
    <source>
        <dbReference type="Proteomes" id="UP000814140"/>
    </source>
</evidence>
<sequence>MGPFQSYPELKPADLSDEYDFIIVGGGTAGCVLANRLGRDPTNRVLVVERGGVTDSWASRVPLFSSDFASDGSRTLKTLSEHQQDLGKRMGLFTGRVLGGTSRINGMLYSRGLPAEYDAWQEAGRQGWGWEDLKPYFLKSEHANYAADPSVHSQKGEWYNSTDDNFQFSGFGRTVEASRDIGLPYISDINSPEHPPFGCGRLHFTRDKNGYRNSTYHAFLPKKLAVERRSHLHVCTYTAVSKVETERFSSGQLQAVGVKLVDENGKTKFVRAKREVVLCEGTFGSPQWYWTVGALEGACINVVKNLPFVGSKLQDHFGVSISFNVPISESLVVLEKRPWILLLELFRYLIFGTGLLLAPVLQLAIFTSSQFLDAKGVPSLTQRAEPHSLPDIETMLIAYETSDETWDKSHGVYNFLNVLLRPASRGTVRLTSQDPFAPLSVVPRYLSDPADYAPLRASLRLSLRIAERMRARGYQIADWRMPEAEDDATLDRYIRRRNRTTFHYASTCRMAPEDDPKGGGVVSDTLVVYAFANLRVADASIFPWVPGTHLQAPAAAVGEKCADMILENLKEA</sequence>
<organism evidence="1 2">
    <name type="scientific">Artomyces pyxidatus</name>
    <dbReference type="NCBI Taxonomy" id="48021"/>
    <lineage>
        <taxon>Eukaryota</taxon>
        <taxon>Fungi</taxon>
        <taxon>Dikarya</taxon>
        <taxon>Basidiomycota</taxon>
        <taxon>Agaricomycotina</taxon>
        <taxon>Agaricomycetes</taxon>
        <taxon>Russulales</taxon>
        <taxon>Auriscalpiaceae</taxon>
        <taxon>Artomyces</taxon>
    </lineage>
</organism>
<dbReference type="Proteomes" id="UP000814140">
    <property type="component" value="Unassembled WGS sequence"/>
</dbReference>
<accession>A0ACB8SNH4</accession>